<keyword evidence="2" id="KW-1185">Reference proteome</keyword>
<proteinExistence type="predicted"/>
<dbReference type="NCBIfam" id="NF008496">
    <property type="entry name" value="PRK11408.1-3"/>
    <property type="match status" value="1"/>
</dbReference>
<evidence type="ECO:0000313" key="1">
    <source>
        <dbReference type="EMBL" id="GAA1555793.1"/>
    </source>
</evidence>
<dbReference type="RefSeq" id="WP_344182073.1">
    <property type="nucleotide sequence ID" value="NZ_BAAANC010000004.1"/>
</dbReference>
<reference evidence="1 2" key="1">
    <citation type="journal article" date="2019" name="Int. J. Syst. Evol. Microbiol.">
        <title>The Global Catalogue of Microorganisms (GCM) 10K type strain sequencing project: providing services to taxonomists for standard genome sequencing and annotation.</title>
        <authorList>
            <consortium name="The Broad Institute Genomics Platform"/>
            <consortium name="The Broad Institute Genome Sequencing Center for Infectious Disease"/>
            <person name="Wu L."/>
            <person name="Ma J."/>
        </authorList>
    </citation>
    <scope>NUCLEOTIDE SEQUENCE [LARGE SCALE GENOMIC DNA]</scope>
    <source>
        <strain evidence="1 2">JCM 14303</strain>
    </source>
</reference>
<name>A0ABN2CBJ5_9ACTN</name>
<sequence>MQVEVLPLDEPSGRAALAQLQVTERSALGAIVRNCGGLLVDSGWARVLGGSSDAGLGIGRVNEFPTSPDPNWGPRDELIIGYDVLGGVFALSSYDAATTGRPGDPGQVGYFAPDTLEWETLEITHSQWIGWLLSGATNKFYESLRWPGWQDESRTLTPTQGIAVYPFLWSKEAQSNLPATSRRRVPMSELVGISADFAAQAGLPSPGFLGTFT</sequence>
<organism evidence="1 2">
    <name type="scientific">Kribbella lupini</name>
    <dbReference type="NCBI Taxonomy" id="291602"/>
    <lineage>
        <taxon>Bacteria</taxon>
        <taxon>Bacillati</taxon>
        <taxon>Actinomycetota</taxon>
        <taxon>Actinomycetes</taxon>
        <taxon>Propionibacteriales</taxon>
        <taxon>Kribbellaceae</taxon>
        <taxon>Kribbella</taxon>
    </lineage>
</organism>
<dbReference type="EMBL" id="BAAANC010000004">
    <property type="protein sequence ID" value="GAA1555793.1"/>
    <property type="molecule type" value="Genomic_DNA"/>
</dbReference>
<evidence type="ECO:0000313" key="2">
    <source>
        <dbReference type="Proteomes" id="UP001500363"/>
    </source>
</evidence>
<gene>
    <name evidence="1" type="ORF">GCM10009741_70390</name>
</gene>
<comment type="caution">
    <text evidence="1">The sequence shown here is derived from an EMBL/GenBank/DDBJ whole genome shotgun (WGS) entry which is preliminary data.</text>
</comment>
<dbReference type="Pfam" id="PF10946">
    <property type="entry name" value="DUF2625"/>
    <property type="match status" value="1"/>
</dbReference>
<protein>
    <submittedName>
        <fullName evidence="1">DUF2625 domain-containing protein</fullName>
    </submittedName>
</protein>
<dbReference type="InterPro" id="IPR021239">
    <property type="entry name" value="DUF2625"/>
</dbReference>
<accession>A0ABN2CBJ5</accession>
<dbReference type="Proteomes" id="UP001500363">
    <property type="component" value="Unassembled WGS sequence"/>
</dbReference>